<keyword evidence="2" id="KW-1003">Cell membrane</keyword>
<evidence type="ECO:0000313" key="7">
    <source>
        <dbReference type="EMBL" id="KGJ95905.1"/>
    </source>
</evidence>
<dbReference type="InterPro" id="IPR001123">
    <property type="entry name" value="LeuE-type"/>
</dbReference>
<evidence type="ECO:0000256" key="3">
    <source>
        <dbReference type="ARBA" id="ARBA00022692"/>
    </source>
</evidence>
<name>A0A099L0D7_COLPS</name>
<dbReference type="Proteomes" id="UP000029868">
    <property type="component" value="Unassembled WGS sequence"/>
</dbReference>
<feature type="transmembrane region" description="Helical" evidence="6">
    <location>
        <begin position="41"/>
        <end position="65"/>
    </location>
</feature>
<comment type="subcellular location">
    <subcellularLocation>
        <location evidence="1">Cell membrane</location>
        <topology evidence="1">Multi-pass membrane protein</topology>
    </subcellularLocation>
</comment>
<evidence type="ECO:0000256" key="1">
    <source>
        <dbReference type="ARBA" id="ARBA00004651"/>
    </source>
</evidence>
<reference evidence="7 8" key="1">
    <citation type="submission" date="2014-08" db="EMBL/GenBank/DDBJ databases">
        <title>Genomic and Phenotypic Diversity of Colwellia psychrerythraea strains from Disparate Marine Basins.</title>
        <authorList>
            <person name="Techtmann S.M."/>
            <person name="Stelling S.C."/>
            <person name="Utturkar S.M."/>
            <person name="Alshibli N."/>
            <person name="Harris A."/>
            <person name="Brown S.D."/>
            <person name="Hazen T.C."/>
        </authorList>
    </citation>
    <scope>NUCLEOTIDE SEQUENCE [LARGE SCALE GENOMIC DNA]</scope>
    <source>
        <strain evidence="7 8">GAB14E</strain>
    </source>
</reference>
<accession>A0A099L0D7</accession>
<dbReference type="OrthoDB" id="581870at2"/>
<proteinExistence type="predicted"/>
<dbReference type="EMBL" id="JQEC01000014">
    <property type="protein sequence ID" value="KGJ95905.1"/>
    <property type="molecule type" value="Genomic_DNA"/>
</dbReference>
<gene>
    <name evidence="7" type="ORF">GAB14E_1817</name>
</gene>
<feature type="transmembrane region" description="Helical" evidence="6">
    <location>
        <begin position="77"/>
        <end position="97"/>
    </location>
</feature>
<evidence type="ECO:0000313" key="8">
    <source>
        <dbReference type="Proteomes" id="UP000029868"/>
    </source>
</evidence>
<dbReference type="RefSeq" id="WP_033081515.1">
    <property type="nucleotide sequence ID" value="NZ_JQEC01000014.1"/>
</dbReference>
<organism evidence="7 8">
    <name type="scientific">Colwellia psychrerythraea</name>
    <name type="common">Vibrio psychroerythus</name>
    <dbReference type="NCBI Taxonomy" id="28229"/>
    <lineage>
        <taxon>Bacteria</taxon>
        <taxon>Pseudomonadati</taxon>
        <taxon>Pseudomonadota</taxon>
        <taxon>Gammaproteobacteria</taxon>
        <taxon>Alteromonadales</taxon>
        <taxon>Colwelliaceae</taxon>
        <taxon>Colwellia</taxon>
    </lineage>
</organism>
<comment type="caution">
    <text evidence="7">The sequence shown here is derived from an EMBL/GenBank/DDBJ whole genome shotgun (WGS) entry which is preliminary data.</text>
</comment>
<keyword evidence="4 6" id="KW-1133">Transmembrane helix</keyword>
<protein>
    <submittedName>
        <fullName evidence="7">Lysine exporter protein (LYSE/YGGA)</fullName>
    </submittedName>
</protein>
<evidence type="ECO:0000256" key="5">
    <source>
        <dbReference type="ARBA" id="ARBA00023136"/>
    </source>
</evidence>
<dbReference type="GO" id="GO:0005886">
    <property type="term" value="C:plasma membrane"/>
    <property type="evidence" value="ECO:0007669"/>
    <property type="project" value="UniProtKB-SubCell"/>
</dbReference>
<evidence type="ECO:0000256" key="2">
    <source>
        <dbReference type="ARBA" id="ARBA00022475"/>
    </source>
</evidence>
<dbReference type="PATRIC" id="fig|28229.3.peg.1424"/>
<keyword evidence="3 6" id="KW-0812">Transmembrane</keyword>
<dbReference type="AlphaFoldDB" id="A0A099L0D7"/>
<dbReference type="Pfam" id="PF01810">
    <property type="entry name" value="LysE"/>
    <property type="match status" value="1"/>
</dbReference>
<evidence type="ECO:0000256" key="6">
    <source>
        <dbReference type="SAM" id="Phobius"/>
    </source>
</evidence>
<feature type="transmembrane region" description="Helical" evidence="6">
    <location>
        <begin position="149"/>
        <end position="170"/>
    </location>
</feature>
<evidence type="ECO:0000256" key="4">
    <source>
        <dbReference type="ARBA" id="ARBA00022989"/>
    </source>
</evidence>
<dbReference type="GO" id="GO:0015171">
    <property type="term" value="F:amino acid transmembrane transporter activity"/>
    <property type="evidence" value="ECO:0007669"/>
    <property type="project" value="TreeGrafter"/>
</dbReference>
<keyword evidence="5 6" id="KW-0472">Membrane</keyword>
<dbReference type="PANTHER" id="PTHR30086">
    <property type="entry name" value="ARGININE EXPORTER PROTEIN ARGO"/>
    <property type="match status" value="1"/>
</dbReference>
<feature type="transmembrane region" description="Helical" evidence="6">
    <location>
        <begin position="117"/>
        <end position="137"/>
    </location>
</feature>
<dbReference type="PIRSF" id="PIRSF006324">
    <property type="entry name" value="LeuE"/>
    <property type="match status" value="1"/>
</dbReference>
<sequence>MDLSAWLSLATICLLGAMTPGPSLAIVLKHTLSGGRVNGFFVSIFHGAGIALYAVLTVLGMALIIKETPWLFNLIKYAGAAFLLWLAFKAFTSKSVLGKLNHETISVTLIQSAWEGFMIAFLNPKIALFFIALFSQFIDANANLEQQIIMVSTVGGIDAIWYCLVSLLFSQSYILEKLRNNVHIVDKITGVILLAISARILM</sequence>
<dbReference type="PANTHER" id="PTHR30086:SF16">
    <property type="entry name" value="AMINO ACID EFFLUX PERMEASE RHTB FAMILY"/>
    <property type="match status" value="1"/>
</dbReference>